<name>A0A368VXN8_9ACTN</name>
<accession>A0A368VXN8</accession>
<sequence>MVSFFRRFADDVRRRRYLDAYAAGFVAFAMAAVTIFVDTLGDELRWAAALAGIGITVLRLTSPENRAAATRGASVGDRSVFDDNPLAERLKTAREVCVFAPSAVNVLSEQYSETLRRDVLGRRQGRVRVIVLDPAERAAVSLAVRQLDESLDYQRSDLRADLGSVVEELRRMSEWDVEGNFEFGFLPYNPGFSLLALNPNSSDGVVLVELHGFHNESTAKRMHVEFTRGSDPYWYEYWCHQFERMWSRSRVPRTEAEDVEVTEEPRP</sequence>
<protein>
    <submittedName>
        <fullName evidence="2">Uncharacterized protein</fullName>
    </submittedName>
</protein>
<evidence type="ECO:0000313" key="2">
    <source>
        <dbReference type="EMBL" id="RCW46721.1"/>
    </source>
</evidence>
<evidence type="ECO:0000313" key="3">
    <source>
        <dbReference type="Proteomes" id="UP000253495"/>
    </source>
</evidence>
<keyword evidence="1" id="KW-1133">Transmembrane helix</keyword>
<organism evidence="2 3">
    <name type="scientific">Halopolyspora algeriensis</name>
    <dbReference type="NCBI Taxonomy" id="1500506"/>
    <lineage>
        <taxon>Bacteria</taxon>
        <taxon>Bacillati</taxon>
        <taxon>Actinomycetota</taxon>
        <taxon>Actinomycetes</taxon>
        <taxon>Actinomycetes incertae sedis</taxon>
        <taxon>Halopolyspora</taxon>
    </lineage>
</organism>
<dbReference type="OrthoDB" id="3474232at2"/>
<evidence type="ECO:0000256" key="1">
    <source>
        <dbReference type="SAM" id="Phobius"/>
    </source>
</evidence>
<dbReference type="RefSeq" id="WP_114450996.1">
    <property type="nucleotide sequence ID" value="NZ_QPJC01000001.1"/>
</dbReference>
<feature type="transmembrane region" description="Helical" evidence="1">
    <location>
        <begin position="20"/>
        <end position="37"/>
    </location>
</feature>
<gene>
    <name evidence="2" type="ORF">DFQ14_10157</name>
</gene>
<comment type="caution">
    <text evidence="2">The sequence shown here is derived from an EMBL/GenBank/DDBJ whole genome shotgun (WGS) entry which is preliminary data.</text>
</comment>
<dbReference type="Proteomes" id="UP000253495">
    <property type="component" value="Unassembled WGS sequence"/>
</dbReference>
<dbReference type="AlphaFoldDB" id="A0A368VXN8"/>
<keyword evidence="1" id="KW-0812">Transmembrane</keyword>
<dbReference type="EMBL" id="QPJC01000001">
    <property type="protein sequence ID" value="RCW46721.1"/>
    <property type="molecule type" value="Genomic_DNA"/>
</dbReference>
<reference evidence="2 3" key="1">
    <citation type="submission" date="2018-07" db="EMBL/GenBank/DDBJ databases">
        <title>Genomic Encyclopedia of Type Strains, Phase III (KMG-III): the genomes of soil and plant-associated and newly described type strains.</title>
        <authorList>
            <person name="Whitman W."/>
        </authorList>
    </citation>
    <scope>NUCLEOTIDE SEQUENCE [LARGE SCALE GENOMIC DNA]</scope>
    <source>
        <strain evidence="2 3">CECT 8575</strain>
    </source>
</reference>
<keyword evidence="3" id="KW-1185">Reference proteome</keyword>
<keyword evidence="1" id="KW-0472">Membrane</keyword>
<proteinExistence type="predicted"/>